<name>A0A2I0ADK2_9ASPA</name>
<dbReference type="FunFam" id="1.25.40.10:FF:000333">
    <property type="entry name" value="Pentatricopeptide repeat-containing protein"/>
    <property type="match status" value="1"/>
</dbReference>
<feature type="repeat" description="PPR" evidence="3">
    <location>
        <begin position="224"/>
        <end position="258"/>
    </location>
</feature>
<keyword evidence="5" id="KW-1185">Reference proteome</keyword>
<dbReference type="Proteomes" id="UP000236161">
    <property type="component" value="Unassembled WGS sequence"/>
</dbReference>
<evidence type="ECO:0000313" key="5">
    <source>
        <dbReference type="Proteomes" id="UP000236161"/>
    </source>
</evidence>
<keyword evidence="2" id="KW-0677">Repeat</keyword>
<dbReference type="NCBIfam" id="TIGR00756">
    <property type="entry name" value="PPR"/>
    <property type="match status" value="6"/>
</dbReference>
<sequence length="609" mass="68994">MAAISSSPSSHPRLRRLSAGWSISPETHPIFPLLRLCRISGELEQIHAFAVKTGLFHALPVSSRILTLYCDPELGSLGFARSVFDQIPQPNSFAWNSLLKRLVDEKRSHDAILLFQQMLTVSSVLPDNYNVPCAVKACAHIHAFEEGKQLHGLTVKTRLGDDSFVRSSLLSFYSKCSHLELAKKVFDHVCDKDLATRNSLIDGYVKSGNIEAARKMFEEMPKWDLFSWNLMITGYSIRGELEVAWEFFERMPEKNVVSWNAMIGGFTKNGDFGSARRLFDEMPYKNMVTWNTLITGYQKLGFYEEALKVFDEIFTKGFTPNTITLVSSLSAISEIALVERGRSVHMYIRKNGLSLEGILGTCIIEMYSKCGEIDSAFSTFKEIRRKKLGHWSAMIMGFGMHGMAKEAIDLFIKMKERGLKPDYITFTGLLNGFSKAGMVDDGLQNFELMSKEYGIEPTVEHYTYMVDLLSRVGHLEEAKKLVYHMPMRPKKMIWMSLLSCCRRYGEIELGDLAAKSLVEFDPDSTAAYLLLYNLYAAAGLWGKVLNPRDPIMERRARKKTESNSIEFNGSVHGFVISDHSRFKTGETNVKLEMRVRLNSAGFVQAYSRN</sequence>
<dbReference type="InterPro" id="IPR002885">
    <property type="entry name" value="PPR_rpt"/>
</dbReference>
<feature type="repeat" description="PPR" evidence="3">
    <location>
        <begin position="193"/>
        <end position="223"/>
    </location>
</feature>
<dbReference type="EC" id="3.6.1.-" evidence="4"/>
<feature type="repeat" description="PPR" evidence="3">
    <location>
        <begin position="387"/>
        <end position="421"/>
    </location>
</feature>
<dbReference type="PROSITE" id="PS51375">
    <property type="entry name" value="PPR"/>
    <property type="match status" value="5"/>
</dbReference>
<protein>
    <submittedName>
        <fullName evidence="4">Pentatricopeptide repeat-containing protein</fullName>
        <ecNumber evidence="4">3.6.1.-</ecNumber>
    </submittedName>
</protein>
<dbReference type="InterPro" id="IPR046848">
    <property type="entry name" value="E_motif"/>
</dbReference>
<dbReference type="EMBL" id="KZ451993">
    <property type="protein sequence ID" value="PKA53613.1"/>
    <property type="molecule type" value="Genomic_DNA"/>
</dbReference>
<gene>
    <name evidence="4" type="primary">PCMP-H12</name>
    <name evidence="4" type="ORF">AXF42_Ash009109</name>
</gene>
<comment type="similarity">
    <text evidence="1">Belongs to the PPR family. PCMP-H subfamily.</text>
</comment>
<dbReference type="Pfam" id="PF20431">
    <property type="entry name" value="E_motif"/>
    <property type="match status" value="1"/>
</dbReference>
<dbReference type="Pfam" id="PF13041">
    <property type="entry name" value="PPR_2"/>
    <property type="match status" value="2"/>
</dbReference>
<dbReference type="InterPro" id="IPR011990">
    <property type="entry name" value="TPR-like_helical_dom_sf"/>
</dbReference>
<evidence type="ECO:0000256" key="1">
    <source>
        <dbReference type="ARBA" id="ARBA00006643"/>
    </source>
</evidence>
<feature type="repeat" description="PPR" evidence="3">
    <location>
        <begin position="422"/>
        <end position="457"/>
    </location>
</feature>
<dbReference type="GO" id="GO:0009451">
    <property type="term" value="P:RNA modification"/>
    <property type="evidence" value="ECO:0007669"/>
    <property type="project" value="InterPro"/>
</dbReference>
<dbReference type="FunFam" id="1.25.40.10:FF:000184">
    <property type="entry name" value="Pentatricopeptide repeat-containing protein, chloroplastic"/>
    <property type="match status" value="1"/>
</dbReference>
<dbReference type="SUPFAM" id="SSF48452">
    <property type="entry name" value="TPR-like"/>
    <property type="match status" value="1"/>
</dbReference>
<dbReference type="GO" id="GO:0016787">
    <property type="term" value="F:hydrolase activity"/>
    <property type="evidence" value="ECO:0007669"/>
    <property type="project" value="UniProtKB-KW"/>
</dbReference>
<evidence type="ECO:0000256" key="2">
    <source>
        <dbReference type="ARBA" id="ARBA00022737"/>
    </source>
</evidence>
<dbReference type="GO" id="GO:0003723">
    <property type="term" value="F:RNA binding"/>
    <property type="evidence" value="ECO:0007669"/>
    <property type="project" value="InterPro"/>
</dbReference>
<proteinExistence type="inferred from homology"/>
<dbReference type="PANTHER" id="PTHR47926:SF436">
    <property type="entry name" value="PENTATRICOPEPTIDE REPEAT-CONTAINING PROTEIN ELI1, CHLOROPLASTIC-LIKE ISOFORM X2"/>
    <property type="match status" value="1"/>
</dbReference>
<evidence type="ECO:0000313" key="4">
    <source>
        <dbReference type="EMBL" id="PKA53613.1"/>
    </source>
</evidence>
<dbReference type="FunFam" id="1.25.40.10:FF:000470">
    <property type="entry name" value="Pentatricopeptide repeat-containing protein At5g66520"/>
    <property type="match status" value="1"/>
</dbReference>
<reference evidence="4 5" key="1">
    <citation type="journal article" date="2017" name="Nature">
        <title>The Apostasia genome and the evolution of orchids.</title>
        <authorList>
            <person name="Zhang G.Q."/>
            <person name="Liu K.W."/>
            <person name="Li Z."/>
            <person name="Lohaus R."/>
            <person name="Hsiao Y.Y."/>
            <person name="Niu S.C."/>
            <person name="Wang J.Y."/>
            <person name="Lin Y.C."/>
            <person name="Xu Q."/>
            <person name="Chen L.J."/>
            <person name="Yoshida K."/>
            <person name="Fujiwara S."/>
            <person name="Wang Z.W."/>
            <person name="Zhang Y.Q."/>
            <person name="Mitsuda N."/>
            <person name="Wang M."/>
            <person name="Liu G.H."/>
            <person name="Pecoraro L."/>
            <person name="Huang H.X."/>
            <person name="Xiao X.J."/>
            <person name="Lin M."/>
            <person name="Wu X.Y."/>
            <person name="Wu W.L."/>
            <person name="Chen Y.Y."/>
            <person name="Chang S.B."/>
            <person name="Sakamoto S."/>
            <person name="Ohme-Takagi M."/>
            <person name="Yagi M."/>
            <person name="Zeng S.J."/>
            <person name="Shen C.Y."/>
            <person name="Yeh C.M."/>
            <person name="Luo Y.B."/>
            <person name="Tsai W.C."/>
            <person name="Van de Peer Y."/>
            <person name="Liu Z.J."/>
        </authorList>
    </citation>
    <scope>NUCLEOTIDE SEQUENCE [LARGE SCALE GENOMIC DNA]</scope>
    <source>
        <strain evidence="5">cv. Shenzhen</strain>
        <tissue evidence="4">Stem</tissue>
    </source>
</reference>
<evidence type="ECO:0000256" key="3">
    <source>
        <dbReference type="PROSITE-ProRule" id="PRU00708"/>
    </source>
</evidence>
<dbReference type="OrthoDB" id="185373at2759"/>
<keyword evidence="4" id="KW-0378">Hydrolase</keyword>
<accession>A0A2I0ADK2</accession>
<dbReference type="Pfam" id="PF01535">
    <property type="entry name" value="PPR"/>
    <property type="match status" value="6"/>
</dbReference>
<dbReference type="InterPro" id="IPR046960">
    <property type="entry name" value="PPR_At4g14850-like_plant"/>
</dbReference>
<dbReference type="PANTHER" id="PTHR47926">
    <property type="entry name" value="PENTATRICOPEPTIDE REPEAT-CONTAINING PROTEIN"/>
    <property type="match status" value="1"/>
</dbReference>
<dbReference type="Gene3D" id="1.25.40.10">
    <property type="entry name" value="Tetratricopeptide repeat domain"/>
    <property type="match status" value="4"/>
</dbReference>
<dbReference type="AlphaFoldDB" id="A0A2I0ADK2"/>
<feature type="repeat" description="PPR" evidence="3">
    <location>
        <begin position="286"/>
        <end position="320"/>
    </location>
</feature>
<organism evidence="4 5">
    <name type="scientific">Apostasia shenzhenica</name>
    <dbReference type="NCBI Taxonomy" id="1088818"/>
    <lineage>
        <taxon>Eukaryota</taxon>
        <taxon>Viridiplantae</taxon>
        <taxon>Streptophyta</taxon>
        <taxon>Embryophyta</taxon>
        <taxon>Tracheophyta</taxon>
        <taxon>Spermatophyta</taxon>
        <taxon>Magnoliopsida</taxon>
        <taxon>Liliopsida</taxon>
        <taxon>Asparagales</taxon>
        <taxon>Orchidaceae</taxon>
        <taxon>Apostasioideae</taxon>
        <taxon>Apostasia</taxon>
    </lineage>
</organism>